<name>A9Q1F6_9EURO</name>
<dbReference type="EMBL" id="EF429247">
    <property type="protein sequence ID" value="ABV48734.1"/>
    <property type="molecule type" value="Genomic_DNA"/>
</dbReference>
<evidence type="ECO:0000313" key="1">
    <source>
        <dbReference type="EMBL" id="ABV48734.1"/>
    </source>
</evidence>
<accession>A9Q1F6</accession>
<dbReference type="AlphaFoldDB" id="A9Q1F6"/>
<dbReference type="Gene3D" id="3.50.50.60">
    <property type="entry name" value="FAD/NAD(P)-binding domain"/>
    <property type="match status" value="1"/>
</dbReference>
<organism evidence="1">
    <name type="scientific">Penicillium lilacinoechinulatum</name>
    <dbReference type="NCBI Taxonomy" id="451136"/>
    <lineage>
        <taxon>Eukaryota</taxon>
        <taxon>Fungi</taxon>
        <taxon>Dikarya</taxon>
        <taxon>Ascomycota</taxon>
        <taxon>Pezizomycotina</taxon>
        <taxon>Eurotiomycetes</taxon>
        <taxon>Eurotiomycetidae</taxon>
        <taxon>Eurotiales</taxon>
        <taxon>Aspergillaceae</taxon>
        <taxon>Penicillium</taxon>
    </lineage>
</organism>
<reference evidence="1" key="1">
    <citation type="journal article" date="2007" name="BMC Evol. Biol.">
        <title>Origin and distribution of epipolythiodioxopiperazine (ETP) gene clusters in filamentous ascomycetes.</title>
        <authorList>
            <person name="Patron N.J."/>
            <person name="Waller R.F."/>
            <person name="Cozijnsen A.J."/>
            <person name="Straney D.C."/>
            <person name="Gardiner D.M."/>
            <person name="Nierman W.C."/>
            <person name="Howlett B.J."/>
        </authorList>
    </citation>
    <scope>NUCLEOTIDE SEQUENCE</scope>
    <source>
        <strain evidence="1">IBT 28164</strain>
    </source>
</reference>
<sequence>MAWWLKMGDAPRLGDLLAHEVSGPHLRHRISPHHNLNERIFDALIVGGGSAGLSASLALARVQRTALLAFNSDHYRKLGVTAIHTVSLRDGKPPSELFDLLDLIQMDARFYSMWLGSVDPVYTFMIQSCWYHNPEPDAVLRSKVPSLNHQYLGIDLNTALSHNF</sequence>
<proteinExistence type="predicted"/>
<dbReference type="SUPFAM" id="SSF51905">
    <property type="entry name" value="FAD/NAD(P)-binding domain"/>
    <property type="match status" value="1"/>
</dbReference>
<dbReference type="InterPro" id="IPR036188">
    <property type="entry name" value="FAD/NAD-bd_sf"/>
</dbReference>
<protein>
    <submittedName>
        <fullName evidence="1">Thioredoxin reductase</fullName>
    </submittedName>
</protein>